<dbReference type="GeneID" id="66982058"/>
<dbReference type="InterPro" id="IPR039436">
    <property type="entry name" value="Asteroid_dom"/>
</dbReference>
<evidence type="ECO:0000259" key="3">
    <source>
        <dbReference type="Pfam" id="PF12813"/>
    </source>
</evidence>
<dbReference type="PANTHER" id="PTHR15665:SF1">
    <property type="entry name" value="PROTEIN ASTEROID HOMOLOG 1"/>
    <property type="match status" value="1"/>
</dbReference>
<keyword evidence="5" id="KW-1185">Reference proteome</keyword>
<dbReference type="RefSeq" id="XP_043136221.1">
    <property type="nucleotide sequence ID" value="XM_043278443.1"/>
</dbReference>
<feature type="domain" description="Asteroid" evidence="3">
    <location>
        <begin position="157"/>
        <end position="425"/>
    </location>
</feature>
<dbReference type="SUPFAM" id="SSF88723">
    <property type="entry name" value="PIN domain-like"/>
    <property type="match status" value="1"/>
</dbReference>
<sequence length="625" mass="71428">MGIPHLTRHLLPYAKEVLLAGEKQREGDDSIQLVVIDGPSLVYHVFHRLLSNSNTKLEVLDAQPTCDEVSLGVMVYLLQLKLLGVKVTKICFDGALPIAKRKIRLCRLEKSRKKLEQFHSQNRLGFAKPDDSIRSTVDPTKVLQSRAIPIRYNGLPENPFMVSTVFEDLRKRWNKANILMAVQHAFYFNHCEIGEQDFPWAAITVMVPGEADAECARMSRLTGAAVLTNDSDLLLHDLGSYGSVLFLDSVELSEWNPSRPSDSKVKARRLCPASLSRRLGIRSVRYFAYELNQNPQFGLSELIRRSRENCDFLDLAPDYQHFLEDYDYEPNSRAIAQHPQDLDPRISEILLQYDTGNARFTGSSPHIYLAILSEDHSRRCAWEEGRSYRALGYSVFNLCRPFTERYHFVEEYVRRGGRIAIDRIAMGNEGWITSEMHSFHTSLSSAQVAFGKKLSSSCFWRLFAMCELFKDETNHTAPDVNRLCRFLRFGYMGEAVSWADVHLCAQIHAVLYSLRILKQLLGLVTMTEEPVLRLKSEIAALPPLHVMMRPIREMTREYPEDSSVEKALQRFFLLSGQHVQTDDEMQPPYFSPEGSALQHQGSPKSNCVKHVHRSKSNLYEILSPE</sequence>
<dbReference type="InterPro" id="IPR029060">
    <property type="entry name" value="PIN-like_dom_sf"/>
</dbReference>
<feature type="region of interest" description="Disordered" evidence="2">
    <location>
        <begin position="583"/>
        <end position="609"/>
    </location>
</feature>
<dbReference type="PANTHER" id="PTHR15665">
    <property type="entry name" value="ASTEROID PROTEIN"/>
    <property type="match status" value="1"/>
</dbReference>
<dbReference type="CDD" id="cd18675">
    <property type="entry name" value="PIN_SpAst1-like"/>
    <property type="match status" value="1"/>
</dbReference>
<evidence type="ECO:0000256" key="1">
    <source>
        <dbReference type="ARBA" id="ARBA00007398"/>
    </source>
</evidence>
<proteinExistence type="inferred from homology"/>
<dbReference type="Pfam" id="PF12813">
    <property type="entry name" value="XPG_I_2"/>
    <property type="match status" value="1"/>
</dbReference>
<dbReference type="KEGG" id="ache:ACHE_40263S"/>
<accession>A0A7R7VPK1</accession>
<reference evidence="4" key="1">
    <citation type="submission" date="2021-01" db="EMBL/GenBank/DDBJ databases">
        <authorList>
            <consortium name="Aspergillus chevalieri M1 genome sequencing consortium"/>
            <person name="Kazuki M."/>
            <person name="Futagami T."/>
        </authorList>
    </citation>
    <scope>NUCLEOTIDE SEQUENCE</scope>
    <source>
        <strain evidence="4">M1</strain>
    </source>
</reference>
<evidence type="ECO:0000256" key="2">
    <source>
        <dbReference type="SAM" id="MobiDB-lite"/>
    </source>
</evidence>
<dbReference type="EMBL" id="AP024419">
    <property type="protein sequence ID" value="BCR87699.1"/>
    <property type="molecule type" value="Genomic_DNA"/>
</dbReference>
<comment type="similarity">
    <text evidence="1">Belongs to the asteroid family.</text>
</comment>
<dbReference type="Gene3D" id="3.40.50.1010">
    <property type="entry name" value="5'-nuclease"/>
    <property type="match status" value="1"/>
</dbReference>
<dbReference type="InterPro" id="IPR026832">
    <property type="entry name" value="Asteroid"/>
</dbReference>
<reference evidence="4" key="2">
    <citation type="submission" date="2021-02" db="EMBL/GenBank/DDBJ databases">
        <title>Aspergillus chevalieri M1 genome sequence.</title>
        <authorList>
            <person name="Kadooka C."/>
            <person name="Mori K."/>
            <person name="Futagami T."/>
        </authorList>
    </citation>
    <scope>NUCLEOTIDE SEQUENCE</scope>
    <source>
        <strain evidence="4">M1</strain>
    </source>
</reference>
<dbReference type="AlphaFoldDB" id="A0A7R7VPK1"/>
<evidence type="ECO:0000313" key="5">
    <source>
        <dbReference type="Proteomes" id="UP000637239"/>
    </source>
</evidence>
<protein>
    <recommendedName>
        <fullName evidence="3">Asteroid domain-containing protein</fullName>
    </recommendedName>
</protein>
<evidence type="ECO:0000313" key="4">
    <source>
        <dbReference type="EMBL" id="BCR87699.1"/>
    </source>
</evidence>
<dbReference type="Proteomes" id="UP000637239">
    <property type="component" value="Chromosome 4"/>
</dbReference>
<gene>
    <name evidence="4" type="ORF">ACHE_40263S</name>
</gene>
<organism evidence="4 5">
    <name type="scientific">Aspergillus chevalieri</name>
    <name type="common">Eurotium chevalieri</name>
    <dbReference type="NCBI Taxonomy" id="182096"/>
    <lineage>
        <taxon>Eukaryota</taxon>
        <taxon>Fungi</taxon>
        <taxon>Dikarya</taxon>
        <taxon>Ascomycota</taxon>
        <taxon>Pezizomycotina</taxon>
        <taxon>Eurotiomycetes</taxon>
        <taxon>Eurotiomycetidae</taxon>
        <taxon>Eurotiales</taxon>
        <taxon>Aspergillaceae</taxon>
        <taxon>Aspergillus</taxon>
        <taxon>Aspergillus subgen. Aspergillus</taxon>
    </lineage>
</organism>
<name>A0A7R7VPK1_ASPCH</name>